<dbReference type="InterPro" id="IPR036291">
    <property type="entry name" value="NAD(P)-bd_dom_sf"/>
</dbReference>
<proteinExistence type="predicted"/>
<dbReference type="RefSeq" id="WP_167949273.1">
    <property type="nucleotide sequence ID" value="NZ_BAAAPQ010000026.1"/>
</dbReference>
<sequence length="307" mass="33326">MKVLLAGATGTIGKPLVARLREAGHTVIGISRSATGAEWLEHEGATAIHADVLDRVDLLRAVAGTRADAVIHQATALKGLPVFHRDLHATDRLRDEGTSALVEAAQRIGATRFVTQSFFLGYGYRDLGEDLVTEETEFGQSDRNRAVERHLASMRTNESLVRTNRSFDGIALRFGMFYGPEPSTRELLSLAAKGWLPVPKPSGTVSLIHIYDAAEATVAALEQGKAGEAYNICDDLPVSFSAYISALANQIGARRPAEVPGWLLKPASYLHAMIVDTRVRMGNEKAKAELGWSPTYSTYREGLARTL</sequence>
<protein>
    <submittedName>
        <fullName evidence="2">Nucleoside-diphosphate-sugar epimerase</fullName>
    </submittedName>
</protein>
<dbReference type="AlphaFoldDB" id="A0A846RUR6"/>
<name>A0A846RUR6_9MICO</name>
<evidence type="ECO:0000313" key="2">
    <source>
        <dbReference type="EMBL" id="NJC55205.1"/>
    </source>
</evidence>
<feature type="domain" description="NAD-dependent epimerase/dehydratase" evidence="1">
    <location>
        <begin position="3"/>
        <end position="233"/>
    </location>
</feature>
<dbReference type="GO" id="GO:0005737">
    <property type="term" value="C:cytoplasm"/>
    <property type="evidence" value="ECO:0007669"/>
    <property type="project" value="TreeGrafter"/>
</dbReference>
<gene>
    <name evidence="2" type="ORF">BKA07_000240</name>
</gene>
<dbReference type="PANTHER" id="PTHR48079">
    <property type="entry name" value="PROTEIN YEEZ"/>
    <property type="match status" value="1"/>
</dbReference>
<evidence type="ECO:0000313" key="3">
    <source>
        <dbReference type="Proteomes" id="UP000576792"/>
    </source>
</evidence>
<reference evidence="2 3" key="1">
    <citation type="submission" date="2020-03" db="EMBL/GenBank/DDBJ databases">
        <title>Sequencing the genomes of 1000 actinobacteria strains.</title>
        <authorList>
            <person name="Klenk H.-P."/>
        </authorList>
    </citation>
    <scope>NUCLEOTIDE SEQUENCE [LARGE SCALE GENOMIC DNA]</scope>
    <source>
        <strain evidence="2 3">DSM 18964</strain>
    </source>
</reference>
<dbReference type="InterPro" id="IPR001509">
    <property type="entry name" value="Epimerase_deHydtase"/>
</dbReference>
<comment type="caution">
    <text evidence="2">The sequence shown here is derived from an EMBL/GenBank/DDBJ whole genome shotgun (WGS) entry which is preliminary data.</text>
</comment>
<dbReference type="Gene3D" id="3.40.50.720">
    <property type="entry name" value="NAD(P)-binding Rossmann-like Domain"/>
    <property type="match status" value="1"/>
</dbReference>
<dbReference type="Proteomes" id="UP000576792">
    <property type="component" value="Unassembled WGS sequence"/>
</dbReference>
<dbReference type="PANTHER" id="PTHR48079:SF6">
    <property type="entry name" value="NAD(P)-BINDING DOMAIN-CONTAINING PROTEIN-RELATED"/>
    <property type="match status" value="1"/>
</dbReference>
<dbReference type="GO" id="GO:0004029">
    <property type="term" value="F:aldehyde dehydrogenase (NAD+) activity"/>
    <property type="evidence" value="ECO:0007669"/>
    <property type="project" value="TreeGrafter"/>
</dbReference>
<dbReference type="EMBL" id="JAATJN010000001">
    <property type="protein sequence ID" value="NJC55205.1"/>
    <property type="molecule type" value="Genomic_DNA"/>
</dbReference>
<organism evidence="2 3">
    <name type="scientific">Brevibacterium marinum</name>
    <dbReference type="NCBI Taxonomy" id="418643"/>
    <lineage>
        <taxon>Bacteria</taxon>
        <taxon>Bacillati</taxon>
        <taxon>Actinomycetota</taxon>
        <taxon>Actinomycetes</taxon>
        <taxon>Micrococcales</taxon>
        <taxon>Brevibacteriaceae</taxon>
        <taxon>Brevibacterium</taxon>
    </lineage>
</organism>
<keyword evidence="3" id="KW-1185">Reference proteome</keyword>
<dbReference type="Pfam" id="PF01370">
    <property type="entry name" value="Epimerase"/>
    <property type="match status" value="1"/>
</dbReference>
<evidence type="ECO:0000259" key="1">
    <source>
        <dbReference type="Pfam" id="PF01370"/>
    </source>
</evidence>
<dbReference type="SUPFAM" id="SSF51735">
    <property type="entry name" value="NAD(P)-binding Rossmann-fold domains"/>
    <property type="match status" value="1"/>
</dbReference>
<accession>A0A846RUR6</accession>
<dbReference type="InterPro" id="IPR051783">
    <property type="entry name" value="NAD(P)-dependent_oxidoreduct"/>
</dbReference>